<evidence type="ECO:0000256" key="5">
    <source>
        <dbReference type="ARBA" id="ARBA00022777"/>
    </source>
</evidence>
<dbReference type="OrthoDB" id="5327538at2759"/>
<dbReference type="AlphaFoldDB" id="A0A0C9XSM0"/>
<feature type="region of interest" description="Disordered" evidence="9">
    <location>
        <begin position="361"/>
        <end position="380"/>
    </location>
</feature>
<dbReference type="HOGENOM" id="CLU_015501_0_0_1"/>
<gene>
    <name evidence="11" type="ORF">K443DRAFT_646465</name>
</gene>
<evidence type="ECO:0000256" key="3">
    <source>
        <dbReference type="ARBA" id="ARBA00022679"/>
    </source>
</evidence>
<keyword evidence="6" id="KW-0067">ATP-binding</keyword>
<evidence type="ECO:0000256" key="9">
    <source>
        <dbReference type="SAM" id="MobiDB-lite"/>
    </source>
</evidence>
<evidence type="ECO:0000256" key="2">
    <source>
        <dbReference type="ARBA" id="ARBA00022527"/>
    </source>
</evidence>
<feature type="compositionally biased region" description="Pro residues" evidence="9">
    <location>
        <begin position="331"/>
        <end position="347"/>
    </location>
</feature>
<dbReference type="Gene3D" id="3.30.200.20">
    <property type="entry name" value="Phosphorylase Kinase, domain 1"/>
    <property type="match status" value="1"/>
</dbReference>
<dbReference type="Proteomes" id="UP000054477">
    <property type="component" value="Unassembled WGS sequence"/>
</dbReference>
<feature type="compositionally biased region" description="Basic residues" evidence="9">
    <location>
        <begin position="63"/>
        <end position="80"/>
    </location>
</feature>
<name>A0A0C9XSM0_9AGAR</name>
<proteinExistence type="predicted"/>
<evidence type="ECO:0000256" key="8">
    <source>
        <dbReference type="ARBA" id="ARBA00048679"/>
    </source>
</evidence>
<feature type="region of interest" description="Disordered" evidence="9">
    <location>
        <begin position="485"/>
        <end position="511"/>
    </location>
</feature>
<keyword evidence="3" id="KW-0808">Transferase</keyword>
<dbReference type="SUPFAM" id="SSF56112">
    <property type="entry name" value="Protein kinase-like (PK-like)"/>
    <property type="match status" value="1"/>
</dbReference>
<feature type="compositionally biased region" description="Polar residues" evidence="9">
    <location>
        <begin position="271"/>
        <end position="284"/>
    </location>
</feature>
<keyword evidence="4" id="KW-0547">Nucleotide-binding</keyword>
<dbReference type="PANTHER" id="PTHR24419:SF18">
    <property type="entry name" value="SERINE_THREONINE-PROTEIN KINASE HASPIN"/>
    <property type="match status" value="1"/>
</dbReference>
<dbReference type="InterPro" id="IPR024604">
    <property type="entry name" value="GSG2_C"/>
</dbReference>
<dbReference type="STRING" id="1095629.A0A0C9XSM0"/>
<reference evidence="11 12" key="1">
    <citation type="submission" date="2014-04" db="EMBL/GenBank/DDBJ databases">
        <authorList>
            <consortium name="DOE Joint Genome Institute"/>
            <person name="Kuo A."/>
            <person name="Kohler A."/>
            <person name="Nagy L.G."/>
            <person name="Floudas D."/>
            <person name="Copeland A."/>
            <person name="Barry K.W."/>
            <person name="Cichocki N."/>
            <person name="Veneault-Fourrey C."/>
            <person name="LaButti K."/>
            <person name="Lindquist E.A."/>
            <person name="Lipzen A."/>
            <person name="Lundell T."/>
            <person name="Morin E."/>
            <person name="Murat C."/>
            <person name="Sun H."/>
            <person name="Tunlid A."/>
            <person name="Henrissat B."/>
            <person name="Grigoriev I.V."/>
            <person name="Hibbett D.S."/>
            <person name="Martin F."/>
            <person name="Nordberg H.P."/>
            <person name="Cantor M.N."/>
            <person name="Hua S.X."/>
        </authorList>
    </citation>
    <scope>NUCLEOTIDE SEQUENCE [LARGE SCALE GENOMIC DNA]</scope>
    <source>
        <strain evidence="11 12">LaAM-08-1</strain>
    </source>
</reference>
<evidence type="ECO:0000313" key="12">
    <source>
        <dbReference type="Proteomes" id="UP000054477"/>
    </source>
</evidence>
<keyword evidence="2" id="KW-0723">Serine/threonine-protein kinase</keyword>
<feature type="region of interest" description="Disordered" evidence="9">
    <location>
        <begin position="226"/>
        <end position="284"/>
    </location>
</feature>
<keyword evidence="5" id="KW-0418">Kinase</keyword>
<dbReference type="PANTHER" id="PTHR24419">
    <property type="entry name" value="INTERLEUKIN-1 RECEPTOR-ASSOCIATED KINASE"/>
    <property type="match status" value="1"/>
</dbReference>
<feature type="domain" description="Serine/threonine-protein kinase haspin C-terminal" evidence="10">
    <location>
        <begin position="699"/>
        <end position="783"/>
    </location>
</feature>
<evidence type="ECO:0000256" key="6">
    <source>
        <dbReference type="ARBA" id="ARBA00022840"/>
    </source>
</evidence>
<organism evidence="11 12">
    <name type="scientific">Laccaria amethystina LaAM-08-1</name>
    <dbReference type="NCBI Taxonomy" id="1095629"/>
    <lineage>
        <taxon>Eukaryota</taxon>
        <taxon>Fungi</taxon>
        <taxon>Dikarya</taxon>
        <taxon>Basidiomycota</taxon>
        <taxon>Agaricomycotina</taxon>
        <taxon>Agaricomycetes</taxon>
        <taxon>Agaricomycetidae</taxon>
        <taxon>Agaricales</taxon>
        <taxon>Agaricineae</taxon>
        <taxon>Hydnangiaceae</taxon>
        <taxon>Laccaria</taxon>
    </lineage>
</organism>
<dbReference type="GO" id="GO:0005634">
    <property type="term" value="C:nucleus"/>
    <property type="evidence" value="ECO:0007669"/>
    <property type="project" value="TreeGrafter"/>
</dbReference>
<dbReference type="InterPro" id="IPR011009">
    <property type="entry name" value="Kinase-like_dom_sf"/>
</dbReference>
<evidence type="ECO:0000259" key="10">
    <source>
        <dbReference type="SMART" id="SM01331"/>
    </source>
</evidence>
<evidence type="ECO:0000256" key="1">
    <source>
        <dbReference type="ARBA" id="ARBA00012513"/>
    </source>
</evidence>
<reference evidence="12" key="2">
    <citation type="submission" date="2015-01" db="EMBL/GenBank/DDBJ databases">
        <title>Evolutionary Origins and Diversification of the Mycorrhizal Mutualists.</title>
        <authorList>
            <consortium name="DOE Joint Genome Institute"/>
            <consortium name="Mycorrhizal Genomics Consortium"/>
            <person name="Kohler A."/>
            <person name="Kuo A."/>
            <person name="Nagy L.G."/>
            <person name="Floudas D."/>
            <person name="Copeland A."/>
            <person name="Barry K.W."/>
            <person name="Cichocki N."/>
            <person name="Veneault-Fourrey C."/>
            <person name="LaButti K."/>
            <person name="Lindquist E.A."/>
            <person name="Lipzen A."/>
            <person name="Lundell T."/>
            <person name="Morin E."/>
            <person name="Murat C."/>
            <person name="Riley R."/>
            <person name="Ohm R."/>
            <person name="Sun H."/>
            <person name="Tunlid A."/>
            <person name="Henrissat B."/>
            <person name="Grigoriev I.V."/>
            <person name="Hibbett D.S."/>
            <person name="Martin F."/>
        </authorList>
    </citation>
    <scope>NUCLEOTIDE SEQUENCE [LARGE SCALE GENOMIC DNA]</scope>
    <source>
        <strain evidence="12">LaAM-08-1</strain>
    </source>
</reference>
<comment type="catalytic activity">
    <reaction evidence="8">
        <text>L-seryl-[protein] + ATP = O-phospho-L-seryl-[protein] + ADP + H(+)</text>
        <dbReference type="Rhea" id="RHEA:17989"/>
        <dbReference type="Rhea" id="RHEA-COMP:9863"/>
        <dbReference type="Rhea" id="RHEA-COMP:11604"/>
        <dbReference type="ChEBI" id="CHEBI:15378"/>
        <dbReference type="ChEBI" id="CHEBI:29999"/>
        <dbReference type="ChEBI" id="CHEBI:30616"/>
        <dbReference type="ChEBI" id="CHEBI:83421"/>
        <dbReference type="ChEBI" id="CHEBI:456216"/>
        <dbReference type="EC" id="2.7.11.1"/>
    </reaction>
</comment>
<dbReference type="Gene3D" id="1.10.510.10">
    <property type="entry name" value="Transferase(Phosphotransferase) domain 1"/>
    <property type="match status" value="1"/>
</dbReference>
<keyword evidence="12" id="KW-1185">Reference proteome</keyword>
<dbReference type="GO" id="GO:0005737">
    <property type="term" value="C:cytoplasm"/>
    <property type="evidence" value="ECO:0007669"/>
    <property type="project" value="TreeGrafter"/>
</dbReference>
<dbReference type="Pfam" id="PF12330">
    <property type="entry name" value="Haspin_kinase"/>
    <property type="match status" value="1"/>
</dbReference>
<accession>A0A0C9XSM0</accession>
<evidence type="ECO:0000256" key="4">
    <source>
        <dbReference type="ARBA" id="ARBA00022741"/>
    </source>
</evidence>
<dbReference type="EC" id="2.7.11.1" evidence="1"/>
<dbReference type="GO" id="GO:0000278">
    <property type="term" value="P:mitotic cell cycle"/>
    <property type="evidence" value="ECO:0007669"/>
    <property type="project" value="TreeGrafter"/>
</dbReference>
<protein>
    <recommendedName>
        <fullName evidence="1">non-specific serine/threonine protein kinase</fullName>
        <ecNumber evidence="1">2.7.11.1</ecNumber>
    </recommendedName>
</protein>
<dbReference type="SMART" id="SM01331">
    <property type="entry name" value="DUF3635"/>
    <property type="match status" value="1"/>
</dbReference>
<evidence type="ECO:0000256" key="7">
    <source>
        <dbReference type="ARBA" id="ARBA00047899"/>
    </source>
</evidence>
<sequence length="842" mass="92818">MLGARTKQINAYGKRNRRVIDASMERSRPIGTEIISIFDDLPPAPALASLASKMKKRENAPPSKHKALSPKFVGKQRPRRLSPVLSPPRKKTTRVAQIIDVARRVGDSGAPTFKPKPKPLPSGLQGDPIILSASPPRAPLSAFSLNVPGSPAVSKKPQARQKLGLTKVNPKLNKPFSPFVNMDIIVLDDYGQTVRKEHRVSRKKPGHDPKGQKYVTQTTVPSRLQTTPIPINIDPTNTESEASQAHRPKRSVKRAPLIILTDTESEEDNALQPSAPSQQMAESSAFTRPNNVVVEVVIPPAPYPIHVAKITHPSGPPLRNESASSSSSQPPSHPLIQPPVPRFQLPTPPLVKARQLTPIRGGHGKRLFEPPSPPSPSTPTNFELSLDFSDFNLDSPSQRNPFYSQILIPEHLQALLEECGQKQCGPHEFSAFIESFPYDPIIQSSDNTDTRFRKIGEASYSEVFGIGDVVLKVIPLRDESEANASQSRLNVTTKYSKENPGEEVDGPAPSDAKDVRKEIIVTRAMGEVYGGFVKLLKTYVVRGRYPEVLLNLWDDYNERKGSESVRPDSFNVSQVYAIIVLPNGGSDLEAYTFPNAGKSRWKQACSIFWQVAKALGHAEQLVSFEHRDLHWGQILVKNVVMHAPLKALSVNHKAKAKRQLYMDDLAHGVQATVIDLGLSRMDAGDGHAGNEVQWTPFDDEVFMGEGDYQFDVYRMMKDVTGGAWEAFHPITNVMWLHYLTLKLLQGKGLKPPTALRKGKGPAEPKPVATNASFTERDCYDCLVDIENWLGSCLVRIAPDKTTLTAKGKGRRKVDKAPTGPSCAGEIVGYGVKRGWINPSVMF</sequence>
<feature type="compositionally biased region" description="Polar residues" evidence="9">
    <location>
        <begin position="485"/>
        <end position="494"/>
    </location>
</feature>
<feature type="region of interest" description="Disordered" evidence="9">
    <location>
        <begin position="308"/>
        <end position="347"/>
    </location>
</feature>
<feature type="region of interest" description="Disordered" evidence="9">
    <location>
        <begin position="54"/>
        <end position="92"/>
    </location>
</feature>
<dbReference type="GO" id="GO:0035556">
    <property type="term" value="P:intracellular signal transduction"/>
    <property type="evidence" value="ECO:0007669"/>
    <property type="project" value="TreeGrafter"/>
</dbReference>
<feature type="compositionally biased region" description="Low complexity" evidence="9">
    <location>
        <begin position="317"/>
        <end position="330"/>
    </location>
</feature>
<comment type="catalytic activity">
    <reaction evidence="7">
        <text>L-threonyl-[protein] + ATP = O-phospho-L-threonyl-[protein] + ADP + H(+)</text>
        <dbReference type="Rhea" id="RHEA:46608"/>
        <dbReference type="Rhea" id="RHEA-COMP:11060"/>
        <dbReference type="Rhea" id="RHEA-COMP:11605"/>
        <dbReference type="ChEBI" id="CHEBI:15378"/>
        <dbReference type="ChEBI" id="CHEBI:30013"/>
        <dbReference type="ChEBI" id="CHEBI:30616"/>
        <dbReference type="ChEBI" id="CHEBI:61977"/>
        <dbReference type="ChEBI" id="CHEBI:456216"/>
        <dbReference type="EC" id="2.7.11.1"/>
    </reaction>
</comment>
<evidence type="ECO:0000313" key="11">
    <source>
        <dbReference type="EMBL" id="KIK04694.1"/>
    </source>
</evidence>
<dbReference type="EMBL" id="KN838567">
    <property type="protein sequence ID" value="KIK04694.1"/>
    <property type="molecule type" value="Genomic_DNA"/>
</dbReference>
<feature type="compositionally biased region" description="Polar residues" evidence="9">
    <location>
        <begin position="226"/>
        <end position="243"/>
    </location>
</feature>
<dbReference type="GO" id="GO:0005524">
    <property type="term" value="F:ATP binding"/>
    <property type="evidence" value="ECO:0007669"/>
    <property type="project" value="UniProtKB-KW"/>
</dbReference>
<dbReference type="GO" id="GO:0072354">
    <property type="term" value="F:histone H3T3 kinase activity"/>
    <property type="evidence" value="ECO:0007669"/>
    <property type="project" value="TreeGrafter"/>
</dbReference>